<dbReference type="Proteomes" id="UP000199087">
    <property type="component" value="Unassembled WGS sequence"/>
</dbReference>
<feature type="transmembrane region" description="Helical" evidence="1">
    <location>
        <begin position="6"/>
        <end position="25"/>
    </location>
</feature>
<organism evidence="2 3">
    <name type="scientific">Neobacillus massiliamazoniensis</name>
    <dbReference type="NCBI Taxonomy" id="1499688"/>
    <lineage>
        <taxon>Bacteria</taxon>
        <taxon>Bacillati</taxon>
        <taxon>Bacillota</taxon>
        <taxon>Bacilli</taxon>
        <taxon>Bacillales</taxon>
        <taxon>Bacillaceae</taxon>
        <taxon>Neobacillus</taxon>
    </lineage>
</organism>
<keyword evidence="1" id="KW-0812">Transmembrane</keyword>
<dbReference type="STRING" id="1499688.BN000_02863"/>
<gene>
    <name evidence="2" type="ORF">BN000_02863</name>
</gene>
<keyword evidence="3" id="KW-1185">Reference proteome</keyword>
<dbReference type="EMBL" id="CVRB01000003">
    <property type="protein sequence ID" value="CRK82908.1"/>
    <property type="molecule type" value="Genomic_DNA"/>
</dbReference>
<reference evidence="3" key="1">
    <citation type="submission" date="2015-05" db="EMBL/GenBank/DDBJ databases">
        <authorList>
            <person name="Urmite Genomes"/>
        </authorList>
    </citation>
    <scope>NUCLEOTIDE SEQUENCE [LARGE SCALE GENOMIC DNA]</scope>
    <source>
        <strain evidence="3">LF1</strain>
    </source>
</reference>
<evidence type="ECO:0000313" key="3">
    <source>
        <dbReference type="Proteomes" id="UP000199087"/>
    </source>
</evidence>
<evidence type="ECO:0000256" key="1">
    <source>
        <dbReference type="SAM" id="Phobius"/>
    </source>
</evidence>
<sequence>MLIGVGLGIFVGYVVGLARGIMRVIKVTQKEDVFLPTGKLKFDKLES</sequence>
<evidence type="ECO:0000313" key="2">
    <source>
        <dbReference type="EMBL" id="CRK82908.1"/>
    </source>
</evidence>
<protein>
    <submittedName>
        <fullName evidence="2">Uncharacterized protein</fullName>
    </submittedName>
</protein>
<dbReference type="RefSeq" id="WP_176699799.1">
    <property type="nucleotide sequence ID" value="NZ_CVRB01000003.1"/>
</dbReference>
<dbReference type="AlphaFoldDB" id="A0A0U1NYG3"/>
<keyword evidence="1" id="KW-0472">Membrane</keyword>
<keyword evidence="1" id="KW-1133">Transmembrane helix</keyword>
<name>A0A0U1NYG3_9BACI</name>
<proteinExistence type="predicted"/>
<accession>A0A0U1NYG3</accession>